<evidence type="ECO:0000313" key="2">
    <source>
        <dbReference type="EnsemblProtists" id="EOD35820"/>
    </source>
</evidence>
<organism evidence="2 3">
    <name type="scientific">Emiliania huxleyi (strain CCMP1516)</name>
    <dbReference type="NCBI Taxonomy" id="280463"/>
    <lineage>
        <taxon>Eukaryota</taxon>
        <taxon>Haptista</taxon>
        <taxon>Haptophyta</taxon>
        <taxon>Prymnesiophyceae</taxon>
        <taxon>Isochrysidales</taxon>
        <taxon>Noelaerhabdaceae</taxon>
        <taxon>Emiliania</taxon>
    </lineage>
</organism>
<dbReference type="EnsemblProtists" id="EOD35820">
    <property type="protein sequence ID" value="EOD35820"/>
    <property type="gene ID" value="EMIHUDRAFT_110578"/>
</dbReference>
<dbReference type="Gene3D" id="3.40.390.10">
    <property type="entry name" value="Collagenase (Catalytic Domain)"/>
    <property type="match status" value="1"/>
</dbReference>
<dbReference type="GO" id="GO:0008237">
    <property type="term" value="F:metallopeptidase activity"/>
    <property type="evidence" value="ECO:0007669"/>
    <property type="project" value="InterPro"/>
</dbReference>
<name>A0A0D3KJ85_EMIH1</name>
<dbReference type="HOGENOM" id="CLU_1162938_0_0_1"/>
<evidence type="ECO:0008006" key="4">
    <source>
        <dbReference type="Google" id="ProtNLM"/>
    </source>
</evidence>
<dbReference type="SUPFAM" id="SSF55486">
    <property type="entry name" value="Metalloproteases ('zincins'), catalytic domain"/>
    <property type="match status" value="1"/>
</dbReference>
<dbReference type="GeneID" id="17281093"/>
<reference evidence="3" key="1">
    <citation type="journal article" date="2013" name="Nature">
        <title>Pan genome of the phytoplankton Emiliania underpins its global distribution.</title>
        <authorList>
            <person name="Read B.A."/>
            <person name="Kegel J."/>
            <person name="Klute M.J."/>
            <person name="Kuo A."/>
            <person name="Lefebvre S.C."/>
            <person name="Maumus F."/>
            <person name="Mayer C."/>
            <person name="Miller J."/>
            <person name="Monier A."/>
            <person name="Salamov A."/>
            <person name="Young J."/>
            <person name="Aguilar M."/>
            <person name="Claverie J.M."/>
            <person name="Frickenhaus S."/>
            <person name="Gonzalez K."/>
            <person name="Herman E.K."/>
            <person name="Lin Y.C."/>
            <person name="Napier J."/>
            <person name="Ogata H."/>
            <person name="Sarno A.F."/>
            <person name="Shmutz J."/>
            <person name="Schroeder D."/>
            <person name="de Vargas C."/>
            <person name="Verret F."/>
            <person name="von Dassow P."/>
            <person name="Valentin K."/>
            <person name="Van de Peer Y."/>
            <person name="Wheeler G."/>
            <person name="Dacks J.B."/>
            <person name="Delwiche C.F."/>
            <person name="Dyhrman S.T."/>
            <person name="Glockner G."/>
            <person name="John U."/>
            <person name="Richards T."/>
            <person name="Worden A.Z."/>
            <person name="Zhang X."/>
            <person name="Grigoriev I.V."/>
            <person name="Allen A.E."/>
            <person name="Bidle K."/>
            <person name="Borodovsky M."/>
            <person name="Bowler C."/>
            <person name="Brownlee C."/>
            <person name="Cock J.M."/>
            <person name="Elias M."/>
            <person name="Gladyshev V.N."/>
            <person name="Groth M."/>
            <person name="Guda C."/>
            <person name="Hadaegh A."/>
            <person name="Iglesias-Rodriguez M.D."/>
            <person name="Jenkins J."/>
            <person name="Jones B.M."/>
            <person name="Lawson T."/>
            <person name="Leese F."/>
            <person name="Lindquist E."/>
            <person name="Lobanov A."/>
            <person name="Lomsadze A."/>
            <person name="Malik S.B."/>
            <person name="Marsh M.E."/>
            <person name="Mackinder L."/>
            <person name="Mock T."/>
            <person name="Mueller-Roeber B."/>
            <person name="Pagarete A."/>
            <person name="Parker M."/>
            <person name="Probert I."/>
            <person name="Quesneville H."/>
            <person name="Raines C."/>
            <person name="Rensing S.A."/>
            <person name="Riano-Pachon D.M."/>
            <person name="Richier S."/>
            <person name="Rokitta S."/>
            <person name="Shiraiwa Y."/>
            <person name="Soanes D.M."/>
            <person name="van der Giezen M."/>
            <person name="Wahlund T.M."/>
            <person name="Williams B."/>
            <person name="Wilson W."/>
            <person name="Wolfe G."/>
            <person name="Wurch L.L."/>
        </authorList>
    </citation>
    <scope>NUCLEOTIDE SEQUENCE</scope>
</reference>
<feature type="signal peptide" evidence="1">
    <location>
        <begin position="1"/>
        <end position="18"/>
    </location>
</feature>
<sequence>MHGRASVYLLLFITSVLGLRLDQCVTDRASGVTSCERAISDAPGCTEILICAVAAPTSAACESSSCESVCVWRQGGGWWNRSGPVGEPPCGNRRLGITKRARQWPDQLVRWRFAKQSGSRGWAPGSLFRGVVEAAIARIEENTCVCFVEVDPDETDESQPSFVGRNEPRLAIYGSGPQEATSSCSGSATVGAYTSAQMTLSYGCANVYFEGLVVHE</sequence>
<keyword evidence="3" id="KW-1185">Reference proteome</keyword>
<keyword evidence="1" id="KW-0732">Signal</keyword>
<dbReference type="AlphaFoldDB" id="A0A0D3KJ85"/>
<dbReference type="KEGG" id="ehx:EMIHUDRAFT_110578"/>
<evidence type="ECO:0000313" key="3">
    <source>
        <dbReference type="Proteomes" id="UP000013827"/>
    </source>
</evidence>
<feature type="chain" id="PRO_5044211000" description="SH3 domain-containing protein" evidence="1">
    <location>
        <begin position="19"/>
        <end position="216"/>
    </location>
</feature>
<dbReference type="InterPro" id="IPR024079">
    <property type="entry name" value="MetalloPept_cat_dom_sf"/>
</dbReference>
<dbReference type="PaxDb" id="2903-EOD35820"/>
<evidence type="ECO:0000256" key="1">
    <source>
        <dbReference type="SAM" id="SignalP"/>
    </source>
</evidence>
<reference evidence="2" key="2">
    <citation type="submission" date="2024-10" db="UniProtKB">
        <authorList>
            <consortium name="EnsemblProtists"/>
        </authorList>
    </citation>
    <scope>IDENTIFICATION</scope>
</reference>
<protein>
    <recommendedName>
        <fullName evidence="4">SH3 domain-containing protein</fullName>
    </recommendedName>
</protein>
<dbReference type="RefSeq" id="XP_005788249.1">
    <property type="nucleotide sequence ID" value="XM_005788192.1"/>
</dbReference>
<accession>A0A0D3KJ85</accession>
<proteinExistence type="predicted"/>
<dbReference type="Proteomes" id="UP000013827">
    <property type="component" value="Unassembled WGS sequence"/>
</dbReference>